<comment type="caution">
    <text evidence="8">The sequence shown here is derived from an EMBL/GenBank/DDBJ whole genome shotgun (WGS) entry which is preliminary data.</text>
</comment>
<comment type="subcellular location">
    <subcellularLocation>
        <location evidence="1">Cell membrane</location>
    </subcellularLocation>
</comment>
<dbReference type="Proteomes" id="UP001526201">
    <property type="component" value="Unassembled WGS sequence"/>
</dbReference>
<keyword evidence="3" id="KW-1003">Cell membrane</keyword>
<keyword evidence="5 7" id="KW-1133">Transmembrane helix</keyword>
<comment type="similarity">
    <text evidence="2">Belongs to the MmpS family.</text>
</comment>
<feature type="transmembrane region" description="Helical" evidence="7">
    <location>
        <begin position="12"/>
        <end position="31"/>
    </location>
</feature>
<protein>
    <submittedName>
        <fullName evidence="8">Transport acessory protein MmpS</fullName>
    </submittedName>
</protein>
<evidence type="ECO:0000313" key="8">
    <source>
        <dbReference type="EMBL" id="MCV7229620.1"/>
    </source>
</evidence>
<keyword evidence="9" id="KW-1185">Reference proteome</keyword>
<dbReference type="Pfam" id="PF05423">
    <property type="entry name" value="Mycobact_memb"/>
    <property type="match status" value="1"/>
</dbReference>
<evidence type="ECO:0000256" key="7">
    <source>
        <dbReference type="SAM" id="Phobius"/>
    </source>
</evidence>
<evidence type="ECO:0000256" key="1">
    <source>
        <dbReference type="ARBA" id="ARBA00004236"/>
    </source>
</evidence>
<sequence length="148" mass="15789">MKMRSPFGWLQQFWVVVVVVIALLLGAAVVGRLRTFFDSDLPFVAGSEHLDAIAPINTKQVTYEIVGPQTTAGRVSYLDAKGKTQEAGFTNLPWSVTIATTDPGILANVVAQGDSGSLGCRILVNDKVVAEQHAEGRAAQAFCLDKSA</sequence>
<evidence type="ECO:0000256" key="3">
    <source>
        <dbReference type="ARBA" id="ARBA00022475"/>
    </source>
</evidence>
<name>A0ABT3CJE6_9MYCO</name>
<evidence type="ECO:0000256" key="5">
    <source>
        <dbReference type="ARBA" id="ARBA00022989"/>
    </source>
</evidence>
<dbReference type="InterPro" id="IPR038468">
    <property type="entry name" value="MmpS_C"/>
</dbReference>
<keyword evidence="4 7" id="KW-0812">Transmembrane</keyword>
<dbReference type="Gene3D" id="2.60.40.2880">
    <property type="entry name" value="MmpS1-5, C-terminal soluble domain"/>
    <property type="match status" value="1"/>
</dbReference>
<reference evidence="8 9" key="1">
    <citation type="journal article" date="2022" name="BMC Genomics">
        <title>Comparative genome analysis of mycobacteria focusing on tRNA and non-coding RNA.</title>
        <authorList>
            <person name="Behra P.R.K."/>
            <person name="Pettersson B.M.F."/>
            <person name="Ramesh M."/>
            <person name="Das S."/>
            <person name="Dasgupta S."/>
            <person name="Kirsebom L.A."/>
        </authorList>
    </citation>
    <scope>NUCLEOTIDE SEQUENCE [LARGE SCALE GENOMIC DNA]</scope>
    <source>
        <strain evidence="8 9">DSM 44078</strain>
    </source>
</reference>
<accession>A0ABT3CJE6</accession>
<evidence type="ECO:0000256" key="2">
    <source>
        <dbReference type="ARBA" id="ARBA00007531"/>
    </source>
</evidence>
<evidence type="ECO:0000256" key="4">
    <source>
        <dbReference type="ARBA" id="ARBA00022692"/>
    </source>
</evidence>
<dbReference type="InterPro" id="IPR008693">
    <property type="entry name" value="MmpS"/>
</dbReference>
<proteinExistence type="inferred from homology"/>
<gene>
    <name evidence="8" type="ORF">H7J73_26780</name>
</gene>
<dbReference type="EMBL" id="JACKTY010000045">
    <property type="protein sequence ID" value="MCV7229620.1"/>
    <property type="molecule type" value="Genomic_DNA"/>
</dbReference>
<keyword evidence="6 7" id="KW-0472">Membrane</keyword>
<evidence type="ECO:0000256" key="6">
    <source>
        <dbReference type="ARBA" id="ARBA00023136"/>
    </source>
</evidence>
<evidence type="ECO:0000313" key="9">
    <source>
        <dbReference type="Proteomes" id="UP001526201"/>
    </source>
</evidence>
<organism evidence="8 9">
    <name type="scientific">Mycolicibacterium komossense</name>
    <dbReference type="NCBI Taxonomy" id="1779"/>
    <lineage>
        <taxon>Bacteria</taxon>
        <taxon>Bacillati</taxon>
        <taxon>Actinomycetota</taxon>
        <taxon>Actinomycetes</taxon>
        <taxon>Mycobacteriales</taxon>
        <taxon>Mycobacteriaceae</taxon>
        <taxon>Mycolicibacterium</taxon>
    </lineage>
</organism>